<dbReference type="PROSITE" id="PS00518">
    <property type="entry name" value="ZF_RING_1"/>
    <property type="match status" value="1"/>
</dbReference>
<dbReference type="GO" id="GO:0008270">
    <property type="term" value="F:zinc ion binding"/>
    <property type="evidence" value="ECO:0007669"/>
    <property type="project" value="UniProtKB-KW"/>
</dbReference>
<keyword evidence="18" id="KW-1185">Reference proteome</keyword>
<keyword evidence="10 13" id="KW-0863">Zinc-finger</keyword>
<dbReference type="PANTHER" id="PTHR11685">
    <property type="entry name" value="RBR FAMILY RING FINGER AND IBR DOMAIN-CONTAINING"/>
    <property type="match status" value="1"/>
</dbReference>
<dbReference type="Pfam" id="PF22191">
    <property type="entry name" value="IBR_1"/>
    <property type="match status" value="1"/>
</dbReference>
<comment type="function">
    <text evidence="3">Might act as an E3 ubiquitin-protein ligase, or as part of E3 complex, which accepts ubiquitin from specific E2 ubiquitin-conjugating enzymes and then transfers it to substrates.</text>
</comment>
<evidence type="ECO:0000313" key="18">
    <source>
        <dbReference type="Proteomes" id="UP000245207"/>
    </source>
</evidence>
<dbReference type="CDD" id="cd20346">
    <property type="entry name" value="BRcat_RBR_ANKIB1"/>
    <property type="match status" value="1"/>
</dbReference>
<gene>
    <name evidence="17" type="ORF">CTI12_AA539270</name>
</gene>
<evidence type="ECO:0000256" key="13">
    <source>
        <dbReference type="PROSITE-ProRule" id="PRU00175"/>
    </source>
</evidence>
<evidence type="ECO:0000256" key="2">
    <source>
        <dbReference type="ARBA" id="ARBA00001947"/>
    </source>
</evidence>
<dbReference type="GO" id="GO:0016567">
    <property type="term" value="P:protein ubiquitination"/>
    <property type="evidence" value="ECO:0007669"/>
    <property type="project" value="UniProtKB-UniPathway"/>
</dbReference>
<dbReference type="InterPro" id="IPR001841">
    <property type="entry name" value="Znf_RING"/>
</dbReference>
<dbReference type="EMBL" id="PKPP01012740">
    <property type="protein sequence ID" value="PWA41932.1"/>
    <property type="molecule type" value="Genomic_DNA"/>
</dbReference>
<comment type="cofactor">
    <cofactor evidence="2">
        <name>Zn(2+)</name>
        <dbReference type="ChEBI" id="CHEBI:29105"/>
    </cofactor>
</comment>
<feature type="compositionally biased region" description="Acidic residues" evidence="14">
    <location>
        <begin position="21"/>
        <end position="32"/>
    </location>
</feature>
<evidence type="ECO:0000256" key="4">
    <source>
        <dbReference type="ARBA" id="ARBA00004906"/>
    </source>
</evidence>
<organism evidence="17 18">
    <name type="scientific">Artemisia annua</name>
    <name type="common">Sweet wormwood</name>
    <dbReference type="NCBI Taxonomy" id="35608"/>
    <lineage>
        <taxon>Eukaryota</taxon>
        <taxon>Viridiplantae</taxon>
        <taxon>Streptophyta</taxon>
        <taxon>Embryophyta</taxon>
        <taxon>Tracheophyta</taxon>
        <taxon>Spermatophyta</taxon>
        <taxon>Magnoliopsida</taxon>
        <taxon>eudicotyledons</taxon>
        <taxon>Gunneridae</taxon>
        <taxon>Pentapetalae</taxon>
        <taxon>asterids</taxon>
        <taxon>campanulids</taxon>
        <taxon>Asterales</taxon>
        <taxon>Asteraceae</taxon>
        <taxon>Asteroideae</taxon>
        <taxon>Anthemideae</taxon>
        <taxon>Artemisiinae</taxon>
        <taxon>Artemisia</taxon>
    </lineage>
</organism>
<accession>A0A2U1KYU1</accession>
<evidence type="ECO:0000259" key="15">
    <source>
        <dbReference type="PROSITE" id="PS50089"/>
    </source>
</evidence>
<dbReference type="FunFam" id="3.30.40.10:FF:000019">
    <property type="entry name" value="RBR-type E3 ubiquitin transferase"/>
    <property type="match status" value="1"/>
</dbReference>
<dbReference type="Pfam" id="PF19422">
    <property type="entry name" value="Ariadne"/>
    <property type="match status" value="1"/>
</dbReference>
<evidence type="ECO:0000256" key="1">
    <source>
        <dbReference type="ARBA" id="ARBA00001798"/>
    </source>
</evidence>
<dbReference type="EC" id="2.3.2.31" evidence="6"/>
<proteinExistence type="inferred from homology"/>
<evidence type="ECO:0000256" key="14">
    <source>
        <dbReference type="SAM" id="MobiDB-lite"/>
    </source>
</evidence>
<evidence type="ECO:0000256" key="10">
    <source>
        <dbReference type="ARBA" id="ARBA00022771"/>
    </source>
</evidence>
<dbReference type="InterPro" id="IPR048962">
    <property type="entry name" value="ARIH1-like_UBL"/>
</dbReference>
<evidence type="ECO:0000256" key="5">
    <source>
        <dbReference type="ARBA" id="ARBA00005884"/>
    </source>
</evidence>
<dbReference type="InterPro" id="IPR045840">
    <property type="entry name" value="Ariadne"/>
</dbReference>
<keyword evidence="9" id="KW-0677">Repeat</keyword>
<dbReference type="InterPro" id="IPR002867">
    <property type="entry name" value="IBR_dom"/>
</dbReference>
<dbReference type="AlphaFoldDB" id="A0A2U1KYU1"/>
<dbReference type="FunFam" id="1.20.120.1750:FF:000027">
    <property type="entry name" value="RBR-type E3 ubiquitin transferase"/>
    <property type="match status" value="1"/>
</dbReference>
<sequence length="510" mass="59042">MSFDDLDSDLQYALNIKSDDDKDNEEDEDYNSDDSKEKDDVRYVILKENDLFRRIKDDINKVSSVLSISSGDACMLLLKYNWSFTNIHEAWFEDEVKVREFVGLLDVDHDLKFPKNDEKKVVCGICFDSVMVKDSANCGCGHVFCKVCWRSYVTTAIKDGPGCLTLKCPEPSCHAAVSPSMVNVLVGGKEKKKYQMFWCRSYVESNKKKIKWCPGPGCNYAVEFDNNFEDNSTSYNVTCDCKYGFCWKCTEDTHSPLDCETVGKWALKNKDEALNTSWIIAYTKSCPRCSKPIEKNSGCMHMTCAQPCGHQFCWLCLAPYKKHYSGTCNAYVRERGEVSQREQQRELAKEAVMRYTHYYERWAANEKSRKGALLDLHKMETVHLKTLSLNYCKPETELQCITEAWLQIIECRRVLKWTYVYGFYIPEEEEVKKKFFEYVQGEAEVGLERLHLCAEQELKFYIEKEVVDAATSFEFDSFRLKLTHLTNVTRSYFKNLVRALENGLSEVASH</sequence>
<keyword evidence="7" id="KW-0808">Transferase</keyword>
<dbReference type="Proteomes" id="UP000245207">
    <property type="component" value="Unassembled WGS sequence"/>
</dbReference>
<dbReference type="Gene3D" id="1.20.120.1750">
    <property type="match status" value="1"/>
</dbReference>
<name>A0A2U1KYU1_ARTAN</name>
<keyword evidence="8" id="KW-0479">Metal-binding</keyword>
<reference evidence="17 18" key="1">
    <citation type="journal article" date="2018" name="Mol. Plant">
        <title>The genome of Artemisia annua provides insight into the evolution of Asteraceae family and artemisinin biosynthesis.</title>
        <authorList>
            <person name="Shen Q."/>
            <person name="Zhang L."/>
            <person name="Liao Z."/>
            <person name="Wang S."/>
            <person name="Yan T."/>
            <person name="Shi P."/>
            <person name="Liu M."/>
            <person name="Fu X."/>
            <person name="Pan Q."/>
            <person name="Wang Y."/>
            <person name="Lv Z."/>
            <person name="Lu X."/>
            <person name="Zhang F."/>
            <person name="Jiang W."/>
            <person name="Ma Y."/>
            <person name="Chen M."/>
            <person name="Hao X."/>
            <person name="Li L."/>
            <person name="Tang Y."/>
            <person name="Lv G."/>
            <person name="Zhou Y."/>
            <person name="Sun X."/>
            <person name="Brodelius P.E."/>
            <person name="Rose J.K.C."/>
            <person name="Tang K."/>
        </authorList>
    </citation>
    <scope>NUCLEOTIDE SEQUENCE [LARGE SCALE GENOMIC DNA]</scope>
    <source>
        <strain evidence="18">cv. Huhao1</strain>
        <tissue evidence="17">Leaf</tissue>
    </source>
</reference>
<dbReference type="UniPathway" id="UPA00143"/>
<feature type="region of interest" description="Disordered" evidence="14">
    <location>
        <begin position="15"/>
        <end position="36"/>
    </location>
</feature>
<comment type="pathway">
    <text evidence="4">Protein modification; protein ubiquitination.</text>
</comment>
<dbReference type="PROSITE" id="PS51873">
    <property type="entry name" value="TRIAD"/>
    <property type="match status" value="1"/>
</dbReference>
<keyword evidence="11" id="KW-0833">Ubl conjugation pathway</keyword>
<evidence type="ECO:0000256" key="8">
    <source>
        <dbReference type="ARBA" id="ARBA00022723"/>
    </source>
</evidence>
<evidence type="ECO:0000259" key="16">
    <source>
        <dbReference type="PROSITE" id="PS51873"/>
    </source>
</evidence>
<dbReference type="Pfam" id="PF21235">
    <property type="entry name" value="UBA_ARI1"/>
    <property type="match status" value="1"/>
</dbReference>
<comment type="caution">
    <text evidence="17">The sequence shown here is derived from an EMBL/GenBank/DDBJ whole genome shotgun (WGS) entry which is preliminary data.</text>
</comment>
<comment type="catalytic activity">
    <reaction evidence="1">
        <text>[E2 ubiquitin-conjugating enzyme]-S-ubiquitinyl-L-cysteine + [acceptor protein]-L-lysine = [E2 ubiquitin-conjugating enzyme]-L-cysteine + [acceptor protein]-N(6)-ubiquitinyl-L-lysine.</text>
        <dbReference type="EC" id="2.3.2.31"/>
    </reaction>
</comment>
<comment type="similarity">
    <text evidence="5">Belongs to the RBR family. Ariadne subfamily.</text>
</comment>
<dbReference type="SMART" id="SM00647">
    <property type="entry name" value="IBR"/>
    <property type="match status" value="2"/>
</dbReference>
<feature type="domain" description="RING-type" evidence="16">
    <location>
        <begin position="119"/>
        <end position="332"/>
    </location>
</feature>
<dbReference type="InterPro" id="IPR031127">
    <property type="entry name" value="E3_UB_ligase_RBR"/>
</dbReference>
<dbReference type="GO" id="GO:0061630">
    <property type="term" value="F:ubiquitin protein ligase activity"/>
    <property type="evidence" value="ECO:0007669"/>
    <property type="project" value="UniProtKB-EC"/>
</dbReference>
<protein>
    <recommendedName>
        <fullName evidence="6">RBR-type E3 ubiquitin transferase</fullName>
        <ecNumber evidence="6">2.3.2.31</ecNumber>
    </recommendedName>
</protein>
<evidence type="ECO:0000256" key="11">
    <source>
        <dbReference type="ARBA" id="ARBA00022786"/>
    </source>
</evidence>
<evidence type="ECO:0000256" key="7">
    <source>
        <dbReference type="ARBA" id="ARBA00022679"/>
    </source>
</evidence>
<dbReference type="Gene3D" id="3.30.40.10">
    <property type="entry name" value="Zinc/RING finger domain, C3HC4 (zinc finger)"/>
    <property type="match status" value="1"/>
</dbReference>
<dbReference type="Pfam" id="PF01485">
    <property type="entry name" value="IBR"/>
    <property type="match status" value="1"/>
</dbReference>
<dbReference type="InterPro" id="IPR017907">
    <property type="entry name" value="Znf_RING_CS"/>
</dbReference>
<evidence type="ECO:0000313" key="17">
    <source>
        <dbReference type="EMBL" id="PWA41932.1"/>
    </source>
</evidence>
<evidence type="ECO:0000256" key="12">
    <source>
        <dbReference type="ARBA" id="ARBA00022833"/>
    </source>
</evidence>
<evidence type="ECO:0000256" key="6">
    <source>
        <dbReference type="ARBA" id="ARBA00012251"/>
    </source>
</evidence>
<dbReference type="OrthoDB" id="10009520at2759"/>
<dbReference type="STRING" id="35608.A0A2U1KYU1"/>
<dbReference type="SUPFAM" id="SSF57850">
    <property type="entry name" value="RING/U-box"/>
    <property type="match status" value="3"/>
</dbReference>
<keyword evidence="12" id="KW-0862">Zinc</keyword>
<feature type="domain" description="RING-type" evidence="15">
    <location>
        <begin position="123"/>
        <end position="169"/>
    </location>
</feature>
<dbReference type="PROSITE" id="PS50089">
    <property type="entry name" value="ZF_RING_2"/>
    <property type="match status" value="1"/>
</dbReference>
<evidence type="ECO:0000256" key="3">
    <source>
        <dbReference type="ARBA" id="ARBA00003976"/>
    </source>
</evidence>
<evidence type="ECO:0000256" key="9">
    <source>
        <dbReference type="ARBA" id="ARBA00022737"/>
    </source>
</evidence>
<dbReference type="InterPro" id="IPR013083">
    <property type="entry name" value="Znf_RING/FYVE/PHD"/>
</dbReference>
<dbReference type="InterPro" id="IPR044066">
    <property type="entry name" value="TRIAD_supradom"/>
</dbReference>